<keyword evidence="2" id="KW-1185">Reference proteome</keyword>
<dbReference type="AlphaFoldDB" id="A0A126V227"/>
<dbReference type="Proteomes" id="UP000070371">
    <property type="component" value="Chromosome"/>
</dbReference>
<proteinExistence type="predicted"/>
<sequence length="59" mass="6296">MIPTYSCIAGDYRKGIAPIAQVSAEITITMPFSGFFAVAGYTLNDVTTTVTDQSRIFGS</sequence>
<evidence type="ECO:0000313" key="1">
    <source>
        <dbReference type="EMBL" id="AML52378.1"/>
    </source>
</evidence>
<organism evidence="1 2">
    <name type="scientific">Falsihalocynthiibacter arcticus</name>
    <dbReference type="NCBI Taxonomy" id="1579316"/>
    <lineage>
        <taxon>Bacteria</taxon>
        <taxon>Pseudomonadati</taxon>
        <taxon>Pseudomonadota</taxon>
        <taxon>Alphaproteobacteria</taxon>
        <taxon>Rhodobacterales</taxon>
        <taxon>Roseobacteraceae</taxon>
        <taxon>Falsihalocynthiibacter</taxon>
    </lineage>
</organism>
<evidence type="ECO:0000313" key="2">
    <source>
        <dbReference type="Proteomes" id="UP000070371"/>
    </source>
</evidence>
<dbReference type="STRING" id="1579316.RC74_14815"/>
<dbReference type="RefSeq" id="WP_062628300.1">
    <property type="nucleotide sequence ID" value="NZ_CP014327.1"/>
</dbReference>
<dbReference type="EMBL" id="CP014327">
    <property type="protein sequence ID" value="AML52378.1"/>
    <property type="molecule type" value="Genomic_DNA"/>
</dbReference>
<gene>
    <name evidence="1" type="ORF">RC74_14815</name>
</gene>
<accession>A0A126V227</accession>
<dbReference type="KEGG" id="hat:RC74_14815"/>
<protein>
    <submittedName>
        <fullName evidence="1">Uncharacterized protein</fullName>
    </submittedName>
</protein>
<reference evidence="1 2" key="1">
    <citation type="submission" date="2016-02" db="EMBL/GenBank/DDBJ databases">
        <title>Complete genome sequence of Halocynthiibacter arcticus PAMC 20958t from arctic marine sediment.</title>
        <authorList>
            <person name="Lee Y.M."/>
            <person name="Baek K."/>
            <person name="Lee H.K."/>
            <person name="Shin S.C."/>
        </authorList>
    </citation>
    <scope>NUCLEOTIDE SEQUENCE [LARGE SCALE GENOMIC DNA]</scope>
    <source>
        <strain evidence="1">PAMC 20958</strain>
    </source>
</reference>
<name>A0A126V227_9RHOB</name>